<keyword evidence="3" id="KW-1185">Reference proteome</keyword>
<name>A0A8J2N5S7_9PLEO</name>
<feature type="chain" id="PRO_5035254745" evidence="1">
    <location>
        <begin position="19"/>
        <end position="97"/>
    </location>
</feature>
<organism evidence="2 3">
    <name type="scientific">Alternaria atra</name>
    <dbReference type="NCBI Taxonomy" id="119953"/>
    <lineage>
        <taxon>Eukaryota</taxon>
        <taxon>Fungi</taxon>
        <taxon>Dikarya</taxon>
        <taxon>Ascomycota</taxon>
        <taxon>Pezizomycotina</taxon>
        <taxon>Dothideomycetes</taxon>
        <taxon>Pleosporomycetidae</taxon>
        <taxon>Pleosporales</taxon>
        <taxon>Pleosporineae</taxon>
        <taxon>Pleosporaceae</taxon>
        <taxon>Alternaria</taxon>
        <taxon>Alternaria sect. Ulocladioides</taxon>
    </lineage>
</organism>
<evidence type="ECO:0000313" key="2">
    <source>
        <dbReference type="EMBL" id="CAG5181887.1"/>
    </source>
</evidence>
<dbReference type="RefSeq" id="XP_043173456.1">
    <property type="nucleotide sequence ID" value="XM_043317521.1"/>
</dbReference>
<dbReference type="AlphaFoldDB" id="A0A8J2N5S7"/>
<accession>A0A8J2N5S7</accession>
<dbReference type="Proteomes" id="UP000676310">
    <property type="component" value="Unassembled WGS sequence"/>
</dbReference>
<comment type="caution">
    <text evidence="2">The sequence shown here is derived from an EMBL/GenBank/DDBJ whole genome shotgun (WGS) entry which is preliminary data.</text>
</comment>
<sequence>MQLQHVLPVVLFAASALAATFNGFSDTACQQCDGTYIPVTAAQLQDLVVQEWPTTEAVPEASCALTAPDDKKKCPSNEDDTYKWVSLAVSSNPFLLS</sequence>
<reference evidence="2" key="1">
    <citation type="submission" date="2021-05" db="EMBL/GenBank/DDBJ databases">
        <authorList>
            <person name="Stam R."/>
        </authorList>
    </citation>
    <scope>NUCLEOTIDE SEQUENCE</scope>
    <source>
        <strain evidence="2">CS162</strain>
    </source>
</reference>
<dbReference type="OrthoDB" id="3668416at2759"/>
<protein>
    <submittedName>
        <fullName evidence="2">Uncharacterized protein</fullName>
    </submittedName>
</protein>
<keyword evidence="1" id="KW-0732">Signal</keyword>
<dbReference type="GeneID" id="67022155"/>
<evidence type="ECO:0000256" key="1">
    <source>
        <dbReference type="SAM" id="SignalP"/>
    </source>
</evidence>
<evidence type="ECO:0000313" key="3">
    <source>
        <dbReference type="Proteomes" id="UP000676310"/>
    </source>
</evidence>
<dbReference type="EMBL" id="CAJRGZ010000027">
    <property type="protein sequence ID" value="CAG5181887.1"/>
    <property type="molecule type" value="Genomic_DNA"/>
</dbReference>
<gene>
    <name evidence="2" type="ORF">ALTATR162_LOCUS9885</name>
</gene>
<feature type="signal peptide" evidence="1">
    <location>
        <begin position="1"/>
        <end position="18"/>
    </location>
</feature>
<proteinExistence type="predicted"/>